<gene>
    <name evidence="2" type="ORF">ECPE_LOCUS1775</name>
</gene>
<sequence length="90" mass="9755">MVENSLTVSTQPSNNNNGSTPDPSHEVTSEVDRLVDLSNLGSENTSGRRRYRRGDFESGVRLPNTTLGNDPFSQLDPFNALAEFADSPAS</sequence>
<keyword evidence="3" id="KW-1185">Reference proteome</keyword>
<evidence type="ECO:0000313" key="2">
    <source>
        <dbReference type="EMBL" id="VDP46107.1"/>
    </source>
</evidence>
<reference evidence="2 3" key="1">
    <citation type="submission" date="2018-11" db="EMBL/GenBank/DDBJ databases">
        <authorList>
            <consortium name="Pathogen Informatics"/>
        </authorList>
    </citation>
    <scope>NUCLEOTIDE SEQUENCE [LARGE SCALE GENOMIC DNA]</scope>
    <source>
        <strain evidence="2 3">Egypt</strain>
    </source>
</reference>
<accession>A0A3P8D488</accession>
<organism evidence="2 3">
    <name type="scientific">Echinostoma caproni</name>
    <dbReference type="NCBI Taxonomy" id="27848"/>
    <lineage>
        <taxon>Eukaryota</taxon>
        <taxon>Metazoa</taxon>
        <taxon>Spiralia</taxon>
        <taxon>Lophotrochozoa</taxon>
        <taxon>Platyhelminthes</taxon>
        <taxon>Trematoda</taxon>
        <taxon>Digenea</taxon>
        <taxon>Plagiorchiida</taxon>
        <taxon>Echinostomata</taxon>
        <taxon>Echinostomatoidea</taxon>
        <taxon>Echinostomatidae</taxon>
        <taxon>Echinostoma</taxon>
    </lineage>
</organism>
<feature type="compositionally biased region" description="Polar residues" evidence="1">
    <location>
        <begin position="1"/>
        <end position="22"/>
    </location>
</feature>
<evidence type="ECO:0000256" key="1">
    <source>
        <dbReference type="SAM" id="MobiDB-lite"/>
    </source>
</evidence>
<proteinExistence type="predicted"/>
<evidence type="ECO:0000313" key="3">
    <source>
        <dbReference type="Proteomes" id="UP000272942"/>
    </source>
</evidence>
<name>A0A3P8D488_9TREM</name>
<feature type="region of interest" description="Disordered" evidence="1">
    <location>
        <begin position="1"/>
        <end position="74"/>
    </location>
</feature>
<dbReference type="AlphaFoldDB" id="A0A3P8D488"/>
<feature type="compositionally biased region" description="Basic and acidic residues" evidence="1">
    <location>
        <begin position="23"/>
        <end position="35"/>
    </location>
</feature>
<protein>
    <submittedName>
        <fullName evidence="2">Uncharacterized protein</fullName>
    </submittedName>
</protein>
<feature type="compositionally biased region" description="Polar residues" evidence="1">
    <location>
        <begin position="63"/>
        <end position="72"/>
    </location>
</feature>
<dbReference type="Proteomes" id="UP000272942">
    <property type="component" value="Unassembled WGS sequence"/>
</dbReference>
<dbReference type="EMBL" id="UZAN01015060">
    <property type="protein sequence ID" value="VDP46107.1"/>
    <property type="molecule type" value="Genomic_DNA"/>
</dbReference>